<dbReference type="AlphaFoldDB" id="A0A1Y5TLC1"/>
<sequence>MNKAKETEIRYLIDFFRAAAVVPEKIEPSECPDFIAVIDGETIGIELTTARHATEKFAALQIERAQSEYAKELRKCVEDRAKDSEDGVIIGIGFEDGVPVSSEDKAALEHVADTISNASANLPNSGTVTIWSEKWARIREDAGMKSARLEPSAPLPDFIQNLCLYMDGKHDIKVTGSRGGITPNFDDSVLLPILNSKNDRLKKYTVYDRSWLVIVSGLAKFEDHNPEEESANVALSSFATVFGRVNVTQPIPSDFDETFLFKWPTQVTHLSHDRN</sequence>
<protein>
    <submittedName>
        <fullName evidence="1">Uncharacterized protein</fullName>
    </submittedName>
</protein>
<dbReference type="OrthoDB" id="1260896at2"/>
<reference evidence="1 2" key="1">
    <citation type="submission" date="2017-03" db="EMBL/GenBank/DDBJ databases">
        <authorList>
            <person name="Afonso C.L."/>
            <person name="Miller P.J."/>
            <person name="Scott M.A."/>
            <person name="Spackman E."/>
            <person name="Goraichik I."/>
            <person name="Dimitrov K.M."/>
            <person name="Suarez D.L."/>
            <person name="Swayne D.E."/>
        </authorList>
    </citation>
    <scope>NUCLEOTIDE SEQUENCE [LARGE SCALE GENOMIC DNA]</scope>
    <source>
        <strain evidence="1 2">CECT 7971</strain>
    </source>
</reference>
<organism evidence="1 2">
    <name type="scientific">Pacificibacter marinus</name>
    <dbReference type="NCBI Taxonomy" id="658057"/>
    <lineage>
        <taxon>Bacteria</taxon>
        <taxon>Pseudomonadati</taxon>
        <taxon>Pseudomonadota</taxon>
        <taxon>Alphaproteobacteria</taxon>
        <taxon>Rhodobacterales</taxon>
        <taxon>Roseobacteraceae</taxon>
        <taxon>Pacificibacter</taxon>
    </lineage>
</organism>
<accession>A0A1Y5TLC1</accession>
<gene>
    <name evidence="1" type="ORF">PAM7971_03517</name>
</gene>
<evidence type="ECO:0000313" key="1">
    <source>
        <dbReference type="EMBL" id="SLN66717.1"/>
    </source>
</evidence>
<dbReference type="Proteomes" id="UP000193307">
    <property type="component" value="Unassembled WGS sequence"/>
</dbReference>
<keyword evidence="2" id="KW-1185">Reference proteome</keyword>
<name>A0A1Y5TLC1_9RHOB</name>
<dbReference type="RefSeq" id="WP_085850590.1">
    <property type="nucleotide sequence ID" value="NZ_FNZV01000016.1"/>
</dbReference>
<proteinExistence type="predicted"/>
<evidence type="ECO:0000313" key="2">
    <source>
        <dbReference type="Proteomes" id="UP000193307"/>
    </source>
</evidence>
<dbReference type="EMBL" id="FWFW01000015">
    <property type="protein sequence ID" value="SLN66717.1"/>
    <property type="molecule type" value="Genomic_DNA"/>
</dbReference>